<dbReference type="PROSITE" id="PS51505">
    <property type="entry name" value="SCA7"/>
    <property type="match status" value="1"/>
</dbReference>
<sequence>MSSNGNHKKRTHARDLLTEEQQHTLRSKVNKIEKLRSGSLYYKLIFGVYLEIVSLSKPLLQSGANWPKHVTTDTLAIFQDEESWNSINRIHKRPKIIGDIKGSSWSSIKDTLNLNSEDESHSESELSTDTVKFNTDDMVTLGTMPMEEETIVIKCSNCQRPVLPSKFRKHAETCLGDRLMPSALSNEEYALKSSDKKRRLRPGSIEDTDTDTESNGKPISEKKKSKKLRRGKAPLDLDKQCGVIYGPYGLPCTRSITCKTHSMSAKRAVEGRSQPYNVLLAAYQKKPVIKSIGNDIVLNDSEQLLKHHKKLQEKSSLLHSNKPSKSESPAKQGKEEEFYVDSDEELENVMQALQFSQPRPLAEKHYSYTKRKRQCIRLRTILLDAITPKIGIENDGFRHS</sequence>
<evidence type="ECO:0000313" key="4">
    <source>
        <dbReference type="Proteomes" id="UP000252139"/>
    </source>
</evidence>
<dbReference type="OrthoDB" id="21678at2759"/>
<dbReference type="PANTHER" id="PTHR47805:SF1">
    <property type="entry name" value="SAGA-ASSOCIATED FACTOR 73"/>
    <property type="match status" value="1"/>
</dbReference>
<organism evidence="3 4">
    <name type="scientific">Rhizopus azygosporus</name>
    <name type="common">Rhizopus microsporus var. azygosporus</name>
    <dbReference type="NCBI Taxonomy" id="86630"/>
    <lineage>
        <taxon>Eukaryota</taxon>
        <taxon>Fungi</taxon>
        <taxon>Fungi incertae sedis</taxon>
        <taxon>Mucoromycota</taxon>
        <taxon>Mucoromycotina</taxon>
        <taxon>Mucoromycetes</taxon>
        <taxon>Mucorales</taxon>
        <taxon>Mucorineae</taxon>
        <taxon>Rhizopodaceae</taxon>
        <taxon>Rhizopus</taxon>
    </lineage>
</organism>
<reference evidence="3 4" key="1">
    <citation type="journal article" date="2018" name="G3 (Bethesda)">
        <title>Phylogenetic and Phylogenomic Definition of Rhizopus Species.</title>
        <authorList>
            <person name="Gryganskyi A.P."/>
            <person name="Golan J."/>
            <person name="Dolatabadi S."/>
            <person name="Mondo S."/>
            <person name="Robb S."/>
            <person name="Idnurm A."/>
            <person name="Muszewska A."/>
            <person name="Steczkiewicz K."/>
            <person name="Masonjones S."/>
            <person name="Liao H.L."/>
            <person name="Gajdeczka M.T."/>
            <person name="Anike F."/>
            <person name="Vuek A."/>
            <person name="Anishchenko I.M."/>
            <person name="Voigt K."/>
            <person name="de Hoog G.S."/>
            <person name="Smith M.E."/>
            <person name="Heitman J."/>
            <person name="Vilgalys R."/>
            <person name="Stajich J.E."/>
        </authorList>
    </citation>
    <scope>NUCLEOTIDE SEQUENCE [LARGE SCALE GENOMIC DNA]</scope>
    <source>
        <strain evidence="3 4">CBS 357.93</strain>
    </source>
</reference>
<evidence type="ECO:0000313" key="3">
    <source>
        <dbReference type="EMBL" id="RCH97725.1"/>
    </source>
</evidence>
<dbReference type="Gene3D" id="6.10.140.1270">
    <property type="match status" value="1"/>
</dbReference>
<dbReference type="InterPro" id="IPR013243">
    <property type="entry name" value="SCA7_dom"/>
</dbReference>
<dbReference type="Proteomes" id="UP000252139">
    <property type="component" value="Unassembled WGS sequence"/>
</dbReference>
<gene>
    <name evidence="3" type="ORF">CU097_013188</name>
</gene>
<feature type="region of interest" description="Disordered" evidence="1">
    <location>
        <begin position="188"/>
        <end position="231"/>
    </location>
</feature>
<proteinExistence type="predicted"/>
<protein>
    <recommendedName>
        <fullName evidence="2">SCA7 domain-containing protein</fullName>
    </recommendedName>
</protein>
<dbReference type="InterPro" id="IPR037804">
    <property type="entry name" value="SGF73"/>
</dbReference>
<dbReference type="Pfam" id="PF08313">
    <property type="entry name" value="SCA7"/>
    <property type="match status" value="1"/>
</dbReference>
<evidence type="ECO:0000256" key="1">
    <source>
        <dbReference type="SAM" id="MobiDB-lite"/>
    </source>
</evidence>
<comment type="caution">
    <text evidence="3">The sequence shown here is derived from an EMBL/GenBank/DDBJ whole genome shotgun (WGS) entry which is preliminary data.</text>
</comment>
<evidence type="ECO:0000259" key="2">
    <source>
        <dbReference type="PROSITE" id="PS51505"/>
    </source>
</evidence>
<keyword evidence="4" id="KW-1185">Reference proteome</keyword>
<feature type="domain" description="SCA7" evidence="2">
    <location>
        <begin position="228"/>
        <end position="295"/>
    </location>
</feature>
<dbReference type="STRING" id="86630.A0A367K6D2"/>
<feature type="region of interest" description="Disordered" evidence="1">
    <location>
        <begin position="312"/>
        <end position="339"/>
    </location>
</feature>
<name>A0A367K6D2_RHIAZ</name>
<dbReference type="AlphaFoldDB" id="A0A367K6D2"/>
<dbReference type="PANTHER" id="PTHR47805">
    <property type="entry name" value="SAGA-ASSOCIATED FACTOR 73"/>
    <property type="match status" value="1"/>
</dbReference>
<accession>A0A367K6D2</accession>
<dbReference type="EMBL" id="PJQL01000254">
    <property type="protein sequence ID" value="RCH97725.1"/>
    <property type="molecule type" value="Genomic_DNA"/>
</dbReference>
<dbReference type="GO" id="GO:0000124">
    <property type="term" value="C:SAGA complex"/>
    <property type="evidence" value="ECO:0007669"/>
    <property type="project" value="InterPro"/>
</dbReference>